<accession>A0A174ZDU9</accession>
<evidence type="ECO:0000313" key="2">
    <source>
        <dbReference type="EMBL" id="CUQ85475.1"/>
    </source>
</evidence>
<dbReference type="SMART" id="SM00530">
    <property type="entry name" value="HTH_XRE"/>
    <property type="match status" value="1"/>
</dbReference>
<dbReference type="RefSeq" id="WP_055171822.1">
    <property type="nucleotide sequence ID" value="NZ_CZBX01000004.1"/>
</dbReference>
<evidence type="ECO:0000313" key="3">
    <source>
        <dbReference type="Proteomes" id="UP000078383"/>
    </source>
</evidence>
<dbReference type="OrthoDB" id="2062347at2"/>
<sequence>MIISERIFYVMEQKNITQLELSRRTGIATSNISDWKKKKTNPKADCLLSICDALEITPDQLLTGKEIDPEYKDADMDYEVTKADIRILKQIHSLGDEQYKRLMAYMKALQKLEQMERIVED</sequence>
<protein>
    <submittedName>
        <fullName evidence="2">Transcriptional repressor DicA</fullName>
    </submittedName>
</protein>
<dbReference type="InterPro" id="IPR001387">
    <property type="entry name" value="Cro/C1-type_HTH"/>
</dbReference>
<evidence type="ECO:0000259" key="1">
    <source>
        <dbReference type="PROSITE" id="PS50943"/>
    </source>
</evidence>
<dbReference type="Gene3D" id="1.10.260.40">
    <property type="entry name" value="lambda repressor-like DNA-binding domains"/>
    <property type="match status" value="1"/>
</dbReference>
<feature type="domain" description="HTH cro/C1-type" evidence="1">
    <location>
        <begin position="12"/>
        <end position="61"/>
    </location>
</feature>
<dbReference type="EMBL" id="CZBX01000004">
    <property type="protein sequence ID" value="CUQ85475.1"/>
    <property type="molecule type" value="Genomic_DNA"/>
</dbReference>
<organism evidence="2 3">
    <name type="scientific">[Ruminococcus] torques</name>
    <dbReference type="NCBI Taxonomy" id="33039"/>
    <lineage>
        <taxon>Bacteria</taxon>
        <taxon>Bacillati</taxon>
        <taxon>Bacillota</taxon>
        <taxon>Clostridia</taxon>
        <taxon>Lachnospirales</taxon>
        <taxon>Lachnospiraceae</taxon>
        <taxon>Mediterraneibacter</taxon>
    </lineage>
</organism>
<dbReference type="AlphaFoldDB" id="A0A174ZDU9"/>
<dbReference type="PROSITE" id="PS50943">
    <property type="entry name" value="HTH_CROC1"/>
    <property type="match status" value="1"/>
</dbReference>
<name>A0A174ZDU9_9FIRM</name>
<dbReference type="SUPFAM" id="SSF47413">
    <property type="entry name" value="lambda repressor-like DNA-binding domains"/>
    <property type="match status" value="1"/>
</dbReference>
<proteinExistence type="predicted"/>
<dbReference type="Proteomes" id="UP000078383">
    <property type="component" value="Unassembled WGS sequence"/>
</dbReference>
<dbReference type="CDD" id="cd00093">
    <property type="entry name" value="HTH_XRE"/>
    <property type="match status" value="1"/>
</dbReference>
<dbReference type="InterPro" id="IPR010982">
    <property type="entry name" value="Lambda_DNA-bd_dom_sf"/>
</dbReference>
<reference evidence="2 3" key="1">
    <citation type="submission" date="2015-09" db="EMBL/GenBank/DDBJ databases">
        <authorList>
            <consortium name="Pathogen Informatics"/>
        </authorList>
    </citation>
    <scope>NUCLEOTIDE SEQUENCE [LARGE SCALE GENOMIC DNA]</scope>
    <source>
        <strain evidence="2 3">2789STDY5834889</strain>
    </source>
</reference>
<gene>
    <name evidence="2" type="ORF">ERS852502_01154</name>
</gene>
<dbReference type="Pfam" id="PF13443">
    <property type="entry name" value="HTH_26"/>
    <property type="match status" value="1"/>
</dbReference>
<dbReference type="GO" id="GO:0003677">
    <property type="term" value="F:DNA binding"/>
    <property type="evidence" value="ECO:0007669"/>
    <property type="project" value="InterPro"/>
</dbReference>